<evidence type="ECO:0000313" key="2">
    <source>
        <dbReference type="EMBL" id="KAK8237803.1"/>
    </source>
</evidence>
<feature type="region of interest" description="Disordered" evidence="1">
    <location>
        <begin position="263"/>
        <end position="301"/>
    </location>
</feature>
<evidence type="ECO:0008006" key="4">
    <source>
        <dbReference type="Google" id="ProtNLM"/>
    </source>
</evidence>
<proteinExistence type="predicted"/>
<gene>
    <name evidence="2" type="ORF">HDK90DRAFT_204699</name>
</gene>
<evidence type="ECO:0000256" key="1">
    <source>
        <dbReference type="SAM" id="MobiDB-lite"/>
    </source>
</evidence>
<sequence length="340" mass="39257">MSTKPANPNGTLGELPAELQLQIFESLDYGAALMLASTNKYYRASVDPALVPLERKVAFLKEAEFFKQHLHSDDLESLIKAREASPEGPFADTGPGFACVECLRIKKWHAFVDYSMDSKLKKPRSLAQAKKYIPERLCDECGMKPQVYSHGSDAYHHPACSCVPEFDFWWCKVCHINARKDPIKHIRDICGCPRCGLCVHVLVGFDRDPVCPKCSSILAYETCWSWETGYVNGRRRPFKEGKDGMVNEEEDVVREEDVVQVYEEEASEAEESDEEKPEEEKYAEEEEEEEEEEDEEESVWNFEEAVRMLGWDNDWVQTDQPSGDWDHVQRYWDNTNTQEW</sequence>
<feature type="compositionally biased region" description="Acidic residues" evidence="1">
    <location>
        <begin position="263"/>
        <end position="298"/>
    </location>
</feature>
<dbReference type="Proteomes" id="UP001492380">
    <property type="component" value="Unassembled WGS sequence"/>
</dbReference>
<protein>
    <recommendedName>
        <fullName evidence="4">F-box domain-containing protein</fullName>
    </recommendedName>
</protein>
<name>A0ABR1YTE4_9PEZI</name>
<reference evidence="2 3" key="1">
    <citation type="submission" date="2024-04" db="EMBL/GenBank/DDBJ databases">
        <title>Phyllosticta paracitricarpa is synonymous to the EU quarantine fungus P. citricarpa based on phylogenomic analyses.</title>
        <authorList>
            <consortium name="Lawrence Berkeley National Laboratory"/>
            <person name="Van Ingen-Buijs V.A."/>
            <person name="Van Westerhoven A.C."/>
            <person name="Haridas S."/>
            <person name="Skiadas P."/>
            <person name="Martin F."/>
            <person name="Groenewald J.Z."/>
            <person name="Crous P.W."/>
            <person name="Seidl M.F."/>
        </authorList>
    </citation>
    <scope>NUCLEOTIDE SEQUENCE [LARGE SCALE GENOMIC DNA]</scope>
    <source>
        <strain evidence="2 3">CBS 123374</strain>
    </source>
</reference>
<accession>A0ABR1YTE4</accession>
<organism evidence="2 3">
    <name type="scientific">Phyllosticta capitalensis</name>
    <dbReference type="NCBI Taxonomy" id="121624"/>
    <lineage>
        <taxon>Eukaryota</taxon>
        <taxon>Fungi</taxon>
        <taxon>Dikarya</taxon>
        <taxon>Ascomycota</taxon>
        <taxon>Pezizomycotina</taxon>
        <taxon>Dothideomycetes</taxon>
        <taxon>Dothideomycetes incertae sedis</taxon>
        <taxon>Botryosphaeriales</taxon>
        <taxon>Phyllostictaceae</taxon>
        <taxon>Phyllosticta</taxon>
    </lineage>
</organism>
<evidence type="ECO:0000313" key="3">
    <source>
        <dbReference type="Proteomes" id="UP001492380"/>
    </source>
</evidence>
<comment type="caution">
    <text evidence="2">The sequence shown here is derived from an EMBL/GenBank/DDBJ whole genome shotgun (WGS) entry which is preliminary data.</text>
</comment>
<dbReference type="EMBL" id="JBBWRZ010000004">
    <property type="protein sequence ID" value="KAK8237803.1"/>
    <property type="molecule type" value="Genomic_DNA"/>
</dbReference>
<feature type="region of interest" description="Disordered" evidence="1">
    <location>
        <begin position="314"/>
        <end position="340"/>
    </location>
</feature>
<keyword evidence="3" id="KW-1185">Reference proteome</keyword>